<feature type="transmembrane region" description="Helical" evidence="7">
    <location>
        <begin position="233"/>
        <end position="261"/>
    </location>
</feature>
<feature type="transmembrane region" description="Helical" evidence="7">
    <location>
        <begin position="141"/>
        <end position="161"/>
    </location>
</feature>
<evidence type="ECO:0000313" key="9">
    <source>
        <dbReference type="Proteomes" id="UP000033865"/>
    </source>
</evidence>
<feature type="transmembrane region" description="Helical" evidence="7">
    <location>
        <begin position="108"/>
        <end position="129"/>
    </location>
</feature>
<evidence type="ECO:0000256" key="6">
    <source>
        <dbReference type="ARBA" id="ARBA00023136"/>
    </source>
</evidence>
<evidence type="ECO:0000256" key="5">
    <source>
        <dbReference type="ARBA" id="ARBA00022989"/>
    </source>
</evidence>
<feature type="transmembrane region" description="Helical" evidence="7">
    <location>
        <begin position="77"/>
        <end position="96"/>
    </location>
</feature>
<dbReference type="CDD" id="cd06853">
    <property type="entry name" value="GT_WecA_like"/>
    <property type="match status" value="1"/>
</dbReference>
<feature type="transmembrane region" description="Helical" evidence="7">
    <location>
        <begin position="44"/>
        <end position="65"/>
    </location>
</feature>
<name>A0A0G2AQX6_9BACT</name>
<dbReference type="GO" id="GO:0005886">
    <property type="term" value="C:plasma membrane"/>
    <property type="evidence" value="ECO:0007669"/>
    <property type="project" value="UniProtKB-SubCell"/>
</dbReference>
<dbReference type="AlphaFoldDB" id="A0A0G2AQX6"/>
<reference evidence="8 9" key="1">
    <citation type="journal article" date="2015" name="Nature">
        <title>rRNA introns, odd ribosomes, and small enigmatic genomes across a large radiation of phyla.</title>
        <authorList>
            <person name="Brown C.T."/>
            <person name="Hug L.A."/>
            <person name="Thomas B.C."/>
            <person name="Sharon I."/>
            <person name="Castelle C.J."/>
            <person name="Singh A."/>
            <person name="Wilkins M.J."/>
            <person name="Williams K.H."/>
            <person name="Banfield J.F."/>
        </authorList>
    </citation>
    <scope>NUCLEOTIDE SEQUENCE [LARGE SCALE GENOMIC DNA]</scope>
</reference>
<sequence length="275" mass="28987">MYWHWMLLSFFLSTALSPLVARMAAAFGIVDEPGVPRKVHKEPVPLLGGLAIFISLGVTLILALVLTNRLTASEINASHYVGFLVGGAMLMLGGFLDDTFTLKPRLSMLFPIMAALAAIAGGVEVTKLTNPLGGVILLEPWQSNVLVFVWLLVVMYVTKLLDGLDGLSTSVVSVGALAIVLLSLSAAYYQPDVALFASIGLGVLLGFLVWNWSPAKIFLGEGGSTFVGYLLGVLAVVSGGKLATALLVLGIPILDLIWTILRRARGGAKASPSSP</sequence>
<organism evidence="8 9">
    <name type="scientific">Candidatus Uhrbacteria bacterium GW2011_GWC2_53_7</name>
    <dbReference type="NCBI Taxonomy" id="1618986"/>
    <lineage>
        <taxon>Bacteria</taxon>
        <taxon>Candidatus Uhriibacteriota</taxon>
    </lineage>
</organism>
<keyword evidence="6 7" id="KW-0472">Membrane</keyword>
<keyword evidence="2" id="KW-1003">Cell membrane</keyword>
<comment type="subcellular location">
    <subcellularLocation>
        <location evidence="1">Cell membrane</location>
        <topology evidence="1">Multi-pass membrane protein</topology>
    </subcellularLocation>
</comment>
<keyword evidence="3 8" id="KW-0808">Transferase</keyword>
<comment type="caution">
    <text evidence="8">The sequence shown here is derived from an EMBL/GenBank/DDBJ whole genome shotgun (WGS) entry which is preliminary data.</text>
</comment>
<feature type="transmembrane region" description="Helical" evidence="7">
    <location>
        <begin position="193"/>
        <end position="213"/>
    </location>
</feature>
<dbReference type="GO" id="GO:0044038">
    <property type="term" value="P:cell wall macromolecule biosynthetic process"/>
    <property type="evidence" value="ECO:0007669"/>
    <property type="project" value="TreeGrafter"/>
</dbReference>
<evidence type="ECO:0000313" key="8">
    <source>
        <dbReference type="EMBL" id="KKW35144.1"/>
    </source>
</evidence>
<dbReference type="PANTHER" id="PTHR22926">
    <property type="entry name" value="PHOSPHO-N-ACETYLMURAMOYL-PENTAPEPTIDE-TRANSFERASE"/>
    <property type="match status" value="1"/>
</dbReference>
<evidence type="ECO:0000256" key="4">
    <source>
        <dbReference type="ARBA" id="ARBA00022692"/>
    </source>
</evidence>
<dbReference type="PANTHER" id="PTHR22926:SF3">
    <property type="entry name" value="UNDECAPRENYL-PHOSPHATE ALPHA-N-ACETYLGLUCOSAMINYL 1-PHOSPHATE TRANSFERASE"/>
    <property type="match status" value="1"/>
</dbReference>
<evidence type="ECO:0000256" key="3">
    <source>
        <dbReference type="ARBA" id="ARBA00022679"/>
    </source>
</evidence>
<evidence type="ECO:0000256" key="1">
    <source>
        <dbReference type="ARBA" id="ARBA00004651"/>
    </source>
</evidence>
<feature type="transmembrane region" description="Helical" evidence="7">
    <location>
        <begin position="167"/>
        <end position="186"/>
    </location>
</feature>
<keyword evidence="5 7" id="KW-1133">Transmembrane helix</keyword>
<keyword evidence="4 7" id="KW-0812">Transmembrane</keyword>
<dbReference type="Pfam" id="PF00953">
    <property type="entry name" value="Glycos_transf_4"/>
    <property type="match status" value="1"/>
</dbReference>
<protein>
    <submittedName>
        <fullName evidence="8">Glycosyl transferase family 4</fullName>
    </submittedName>
</protein>
<dbReference type="EMBL" id="LCRN01000048">
    <property type="protein sequence ID" value="KKW35144.1"/>
    <property type="molecule type" value="Genomic_DNA"/>
</dbReference>
<proteinExistence type="predicted"/>
<dbReference type="GO" id="GO:0009103">
    <property type="term" value="P:lipopolysaccharide biosynthetic process"/>
    <property type="evidence" value="ECO:0007669"/>
    <property type="project" value="TreeGrafter"/>
</dbReference>
<dbReference type="GO" id="GO:0071555">
    <property type="term" value="P:cell wall organization"/>
    <property type="evidence" value="ECO:0007669"/>
    <property type="project" value="TreeGrafter"/>
</dbReference>
<gene>
    <name evidence="8" type="ORF">UY82_C0048G0004</name>
</gene>
<dbReference type="GO" id="GO:0016780">
    <property type="term" value="F:phosphotransferase activity, for other substituted phosphate groups"/>
    <property type="evidence" value="ECO:0007669"/>
    <property type="project" value="InterPro"/>
</dbReference>
<evidence type="ECO:0000256" key="7">
    <source>
        <dbReference type="SAM" id="Phobius"/>
    </source>
</evidence>
<dbReference type="Proteomes" id="UP000033865">
    <property type="component" value="Unassembled WGS sequence"/>
</dbReference>
<accession>A0A0G2AQX6</accession>
<dbReference type="InterPro" id="IPR000715">
    <property type="entry name" value="Glycosyl_transferase_4"/>
</dbReference>
<evidence type="ECO:0000256" key="2">
    <source>
        <dbReference type="ARBA" id="ARBA00022475"/>
    </source>
</evidence>